<dbReference type="HAMAP" id="MF_00022">
    <property type="entry name" value="Glu_tRNA_synth_type1"/>
    <property type="match status" value="1"/>
</dbReference>
<dbReference type="GO" id="GO:0008270">
    <property type="term" value="F:zinc ion binding"/>
    <property type="evidence" value="ECO:0007669"/>
    <property type="project" value="InterPro"/>
</dbReference>
<dbReference type="PROSITE" id="PS00178">
    <property type="entry name" value="AA_TRNA_LIGASE_I"/>
    <property type="match status" value="1"/>
</dbReference>
<feature type="short sequence motif" description="'KMSKS' region" evidence="7">
    <location>
        <begin position="261"/>
        <end position="265"/>
    </location>
</feature>
<dbReference type="InterPro" id="IPR049940">
    <property type="entry name" value="GluQ/Sye"/>
</dbReference>
<keyword evidence="5 7" id="KW-0648">Protein biosynthesis</keyword>
<dbReference type="GO" id="GO:0006424">
    <property type="term" value="P:glutamyl-tRNA aminoacylation"/>
    <property type="evidence" value="ECO:0007669"/>
    <property type="project" value="UniProtKB-UniRule"/>
</dbReference>
<dbReference type="AlphaFoldDB" id="A0A2M7RCR8"/>
<dbReference type="GO" id="GO:0005524">
    <property type="term" value="F:ATP binding"/>
    <property type="evidence" value="ECO:0007669"/>
    <property type="project" value="UniProtKB-UniRule"/>
</dbReference>
<dbReference type="SUPFAM" id="SSF48163">
    <property type="entry name" value="An anticodon-binding domain of class I aminoacyl-tRNA synthetases"/>
    <property type="match status" value="1"/>
</dbReference>
<evidence type="ECO:0000256" key="5">
    <source>
        <dbReference type="ARBA" id="ARBA00022917"/>
    </source>
</evidence>
<comment type="caution">
    <text evidence="10">The sequence shown here is derived from an EMBL/GenBank/DDBJ whole genome shotgun (WGS) entry which is preliminary data.</text>
</comment>
<dbReference type="InterPro" id="IPR020751">
    <property type="entry name" value="aa-tRNA-synth_I_codon-bd_sub2"/>
</dbReference>
<name>A0A2M7RCR8_9BACT</name>
<dbReference type="InterPro" id="IPR001412">
    <property type="entry name" value="aa-tRNA-synth_I_CS"/>
</dbReference>
<dbReference type="InterPro" id="IPR045462">
    <property type="entry name" value="aa-tRNA-synth_I_cd-bd"/>
</dbReference>
<evidence type="ECO:0000259" key="9">
    <source>
        <dbReference type="Pfam" id="PF19269"/>
    </source>
</evidence>
<evidence type="ECO:0000256" key="7">
    <source>
        <dbReference type="HAMAP-Rule" id="MF_00022"/>
    </source>
</evidence>
<evidence type="ECO:0000256" key="2">
    <source>
        <dbReference type="ARBA" id="ARBA00022598"/>
    </source>
</evidence>
<evidence type="ECO:0000256" key="3">
    <source>
        <dbReference type="ARBA" id="ARBA00022741"/>
    </source>
</evidence>
<feature type="domain" description="Aminoacyl-tRNA synthetase class I anticodon-binding" evidence="9">
    <location>
        <begin position="343"/>
        <end position="488"/>
    </location>
</feature>
<dbReference type="GO" id="GO:0004818">
    <property type="term" value="F:glutamate-tRNA ligase activity"/>
    <property type="evidence" value="ECO:0007669"/>
    <property type="project" value="UniProtKB-UniRule"/>
</dbReference>
<dbReference type="Gene3D" id="1.10.10.350">
    <property type="match status" value="1"/>
</dbReference>
<dbReference type="Gene3D" id="3.40.50.620">
    <property type="entry name" value="HUPs"/>
    <property type="match status" value="1"/>
</dbReference>
<gene>
    <name evidence="7" type="primary">gltX</name>
    <name evidence="10" type="ORF">COY67_02435</name>
</gene>
<dbReference type="EC" id="6.1.1.17" evidence="7"/>
<dbReference type="NCBIfam" id="TIGR00464">
    <property type="entry name" value="gltX_bact"/>
    <property type="match status" value="1"/>
</dbReference>
<accession>A0A2M7RCR8</accession>
<dbReference type="InterPro" id="IPR008925">
    <property type="entry name" value="aa_tRNA-synth_I_cd-bd_sf"/>
</dbReference>
<comment type="caution">
    <text evidence="7">Lacks conserved residue(s) required for the propagation of feature annotation.</text>
</comment>
<comment type="catalytic activity">
    <reaction evidence="7">
        <text>tRNA(Glu) + L-glutamate + ATP = L-glutamyl-tRNA(Glu) + AMP + diphosphate</text>
        <dbReference type="Rhea" id="RHEA:23540"/>
        <dbReference type="Rhea" id="RHEA-COMP:9663"/>
        <dbReference type="Rhea" id="RHEA-COMP:9680"/>
        <dbReference type="ChEBI" id="CHEBI:29985"/>
        <dbReference type="ChEBI" id="CHEBI:30616"/>
        <dbReference type="ChEBI" id="CHEBI:33019"/>
        <dbReference type="ChEBI" id="CHEBI:78442"/>
        <dbReference type="ChEBI" id="CHEBI:78520"/>
        <dbReference type="ChEBI" id="CHEBI:456215"/>
        <dbReference type="EC" id="6.1.1.17"/>
    </reaction>
</comment>
<dbReference type="Pfam" id="PF00749">
    <property type="entry name" value="tRNA-synt_1c"/>
    <property type="match status" value="1"/>
</dbReference>
<evidence type="ECO:0000313" key="10">
    <source>
        <dbReference type="EMBL" id="PIY94545.1"/>
    </source>
</evidence>
<dbReference type="CDD" id="cd00808">
    <property type="entry name" value="GluRS_core"/>
    <property type="match status" value="1"/>
</dbReference>
<dbReference type="InterPro" id="IPR014729">
    <property type="entry name" value="Rossmann-like_a/b/a_fold"/>
</dbReference>
<feature type="short sequence motif" description="'HIGH' region" evidence="7">
    <location>
        <begin position="26"/>
        <end position="36"/>
    </location>
</feature>
<dbReference type="InterPro" id="IPR004527">
    <property type="entry name" value="Glu-tRNA-ligase_bac/mito"/>
</dbReference>
<keyword evidence="6 7" id="KW-0030">Aminoacyl-tRNA synthetase</keyword>
<dbReference type="FunFam" id="3.40.50.620:FF:000045">
    <property type="entry name" value="Glutamate--tRNA ligase, mitochondrial"/>
    <property type="match status" value="1"/>
</dbReference>
<keyword evidence="4 7" id="KW-0067">ATP-binding</keyword>
<evidence type="ECO:0000313" key="11">
    <source>
        <dbReference type="Proteomes" id="UP000228689"/>
    </source>
</evidence>
<organism evidence="10 11">
    <name type="scientific">Candidatus Komeilibacteria bacterium CG_4_10_14_0_8_um_filter_37_78</name>
    <dbReference type="NCBI Taxonomy" id="1974471"/>
    <lineage>
        <taxon>Bacteria</taxon>
        <taxon>Candidatus Komeiliibacteriota</taxon>
    </lineage>
</organism>
<protein>
    <recommendedName>
        <fullName evidence="7">Glutamate--tRNA ligase</fullName>
        <ecNumber evidence="7">6.1.1.17</ecNumber>
    </recommendedName>
    <alternativeName>
        <fullName evidence="7">Glutamyl-tRNA synthetase</fullName>
        <shortName evidence="7">GluRS</shortName>
    </alternativeName>
</protein>
<sequence>MIDLSKFISRLKRIGQGSGVVTRFAPSPTGMLHIGGLRTALYSYLLAKQNNGKFILRIEDTDQSRFVAGATEDIINSLAELGLQPDNLNNLYYQSKNIEKYQNYAEKLIKQDKAYYCFCSADRLAKLREEQIAKKQAPGYDGHCRTLDQKTIDNYQKLNKPHVVRFKTPRQEEIKFIDIVRGEISIKTDNIDDQVLIKSDGFPTYHLAVVIDDHQMKITHIIRGEEWLPSTPKHVLLYQAFGWDLPNYVHLPLLLNKDRSKLSKRSNDVAAHDYLQKGYLPAALINFMVLLGWNPGDDRELFTLDQLISEFKLERINKSGAIFYLDKLNWFGQQYFQKMTAVEFYQAARNWLSKFDEKIVHQFNKNVSAACQTRISHFSEIKTEFSHLFNDIDCQSKDLVFKKSTKELTLQGLSEVVKDLQNINENSWNADNLQLHLASLVRKLNLGNGDVFWPVRYALSGKEKSETPVELLMELGKEKSLARINKAITYLKKS</sequence>
<evidence type="ECO:0000256" key="4">
    <source>
        <dbReference type="ARBA" id="ARBA00022840"/>
    </source>
</evidence>
<dbReference type="PANTHER" id="PTHR43311">
    <property type="entry name" value="GLUTAMATE--TRNA LIGASE"/>
    <property type="match status" value="1"/>
</dbReference>
<reference evidence="11" key="1">
    <citation type="submission" date="2017-09" db="EMBL/GenBank/DDBJ databases">
        <title>Depth-based differentiation of microbial function through sediment-hosted aquifers and enrichment of novel symbionts in the deep terrestrial subsurface.</title>
        <authorList>
            <person name="Probst A.J."/>
            <person name="Ladd B."/>
            <person name="Jarett J.K."/>
            <person name="Geller-Mcgrath D.E."/>
            <person name="Sieber C.M.K."/>
            <person name="Emerson J.B."/>
            <person name="Anantharaman K."/>
            <person name="Thomas B.C."/>
            <person name="Malmstrom R."/>
            <person name="Stieglmeier M."/>
            <person name="Klingl A."/>
            <person name="Woyke T."/>
            <person name="Ryan C.M."/>
            <person name="Banfield J.F."/>
        </authorList>
    </citation>
    <scope>NUCLEOTIDE SEQUENCE [LARGE SCALE GENOMIC DNA]</scope>
</reference>
<dbReference type="InterPro" id="IPR000924">
    <property type="entry name" value="Glu/Gln-tRNA-synth"/>
</dbReference>
<comment type="subcellular location">
    <subcellularLocation>
        <location evidence="7">Cytoplasm</location>
    </subcellularLocation>
</comment>
<dbReference type="Pfam" id="PF19269">
    <property type="entry name" value="Anticodon_2"/>
    <property type="match status" value="1"/>
</dbReference>
<dbReference type="PANTHER" id="PTHR43311:SF2">
    <property type="entry name" value="GLUTAMATE--TRNA LIGASE, MITOCHONDRIAL-RELATED"/>
    <property type="match status" value="1"/>
</dbReference>
<feature type="binding site" evidence="7">
    <location>
        <position position="264"/>
    </location>
    <ligand>
        <name>ATP</name>
        <dbReference type="ChEBI" id="CHEBI:30616"/>
    </ligand>
</feature>
<comment type="similarity">
    <text evidence="1 7">Belongs to the class-I aminoacyl-tRNA synthetase family. Glutamate--tRNA ligase type 1 subfamily.</text>
</comment>
<evidence type="ECO:0000256" key="1">
    <source>
        <dbReference type="ARBA" id="ARBA00007894"/>
    </source>
</evidence>
<dbReference type="SUPFAM" id="SSF52374">
    <property type="entry name" value="Nucleotidylyl transferase"/>
    <property type="match status" value="1"/>
</dbReference>
<evidence type="ECO:0000256" key="6">
    <source>
        <dbReference type="ARBA" id="ARBA00023146"/>
    </source>
</evidence>
<dbReference type="PRINTS" id="PR00987">
    <property type="entry name" value="TRNASYNTHGLU"/>
</dbReference>
<dbReference type="InterPro" id="IPR020058">
    <property type="entry name" value="Glu/Gln-tRNA-synth_Ib_cat-dom"/>
</dbReference>
<evidence type="ECO:0000259" key="8">
    <source>
        <dbReference type="Pfam" id="PF00749"/>
    </source>
</evidence>
<keyword evidence="7" id="KW-0963">Cytoplasm</keyword>
<dbReference type="InterPro" id="IPR033910">
    <property type="entry name" value="GluRS_core"/>
</dbReference>
<proteinExistence type="inferred from homology"/>
<dbReference type="GO" id="GO:0005737">
    <property type="term" value="C:cytoplasm"/>
    <property type="evidence" value="ECO:0007669"/>
    <property type="project" value="UniProtKB-SubCell"/>
</dbReference>
<comment type="subunit">
    <text evidence="7">Monomer.</text>
</comment>
<dbReference type="Proteomes" id="UP000228689">
    <property type="component" value="Unassembled WGS sequence"/>
</dbReference>
<keyword evidence="3 7" id="KW-0547">Nucleotide-binding</keyword>
<feature type="domain" description="Glutamyl/glutaminyl-tRNA synthetase class Ib catalytic" evidence="8">
    <location>
        <begin position="20"/>
        <end position="330"/>
    </location>
</feature>
<keyword evidence="2 7" id="KW-0436">Ligase</keyword>
<dbReference type="GO" id="GO:0000049">
    <property type="term" value="F:tRNA binding"/>
    <property type="evidence" value="ECO:0007669"/>
    <property type="project" value="InterPro"/>
</dbReference>
<dbReference type="EMBL" id="PFMC01000061">
    <property type="protein sequence ID" value="PIY94545.1"/>
    <property type="molecule type" value="Genomic_DNA"/>
</dbReference>
<comment type="function">
    <text evidence="7">Catalyzes the attachment of glutamate to tRNA(Glu) in a two-step reaction: glutamate is first activated by ATP to form Glu-AMP and then transferred to the acceptor end of tRNA(Glu).</text>
</comment>